<dbReference type="KEGG" id="tet:TTHERM_000267849"/>
<reference evidence="3" key="1">
    <citation type="journal article" date="2006" name="PLoS Biol.">
        <title>Macronuclear genome sequence of the ciliate Tetrahymena thermophila, a model eukaryote.</title>
        <authorList>
            <person name="Eisen J.A."/>
            <person name="Coyne R.S."/>
            <person name="Wu M."/>
            <person name="Wu D."/>
            <person name="Thiagarajan M."/>
            <person name="Wortman J.R."/>
            <person name="Badger J.H."/>
            <person name="Ren Q."/>
            <person name="Amedeo P."/>
            <person name="Jones K.M."/>
            <person name="Tallon L.J."/>
            <person name="Delcher A.L."/>
            <person name="Salzberg S.L."/>
            <person name="Silva J.C."/>
            <person name="Haas B.J."/>
            <person name="Majoros W.H."/>
            <person name="Farzad M."/>
            <person name="Carlton J.M."/>
            <person name="Smith R.K. Jr."/>
            <person name="Garg J."/>
            <person name="Pearlman R.E."/>
            <person name="Karrer K.M."/>
            <person name="Sun L."/>
            <person name="Manning G."/>
            <person name="Elde N.C."/>
            <person name="Turkewitz A.P."/>
            <person name="Asai D.J."/>
            <person name="Wilkes D.E."/>
            <person name="Wang Y."/>
            <person name="Cai H."/>
            <person name="Collins K."/>
            <person name="Stewart B.A."/>
            <person name="Lee S.R."/>
            <person name="Wilamowska K."/>
            <person name="Weinberg Z."/>
            <person name="Ruzzo W.L."/>
            <person name="Wloga D."/>
            <person name="Gaertig J."/>
            <person name="Frankel J."/>
            <person name="Tsao C.-C."/>
            <person name="Gorovsky M.A."/>
            <person name="Keeling P.J."/>
            <person name="Waller R.F."/>
            <person name="Patron N.J."/>
            <person name="Cherry J.M."/>
            <person name="Stover N.A."/>
            <person name="Krieger C.J."/>
            <person name="del Toro C."/>
            <person name="Ryder H.F."/>
            <person name="Williamson S.C."/>
            <person name="Barbeau R.A."/>
            <person name="Hamilton E.P."/>
            <person name="Orias E."/>
        </authorList>
    </citation>
    <scope>NUCLEOTIDE SEQUENCE [LARGE SCALE GENOMIC DNA]</scope>
    <source>
        <strain evidence="3">SB210</strain>
    </source>
</reference>
<dbReference type="InParanoid" id="W7XAL9"/>
<keyword evidence="1 2" id="KW-0812">Transmembrane</keyword>
<dbReference type="EMBL" id="GG662703">
    <property type="protein sequence ID" value="EWS74382.1"/>
    <property type="molecule type" value="Genomic_DNA"/>
</dbReference>
<proteinExistence type="predicted"/>
<evidence type="ECO:0000256" key="1">
    <source>
        <dbReference type="SAM" id="Phobius"/>
    </source>
</evidence>
<dbReference type="RefSeq" id="XP_012653059.1">
    <property type="nucleotide sequence ID" value="XM_012797605.1"/>
</dbReference>
<gene>
    <name evidence="2" type="ORF">TTHERM_000267849</name>
</gene>
<feature type="transmembrane region" description="Helical" evidence="1">
    <location>
        <begin position="92"/>
        <end position="112"/>
    </location>
</feature>
<dbReference type="GeneID" id="24438114"/>
<evidence type="ECO:0000313" key="3">
    <source>
        <dbReference type="Proteomes" id="UP000009168"/>
    </source>
</evidence>
<dbReference type="AlphaFoldDB" id="W7XAL9"/>
<accession>W7XAL9</accession>
<keyword evidence="1" id="KW-0472">Membrane</keyword>
<protein>
    <submittedName>
        <fullName evidence="2">Transmembrane protein, putative</fullName>
    </submittedName>
</protein>
<evidence type="ECO:0000313" key="2">
    <source>
        <dbReference type="EMBL" id="EWS74382.1"/>
    </source>
</evidence>
<dbReference type="Proteomes" id="UP000009168">
    <property type="component" value="Unassembled WGS sequence"/>
</dbReference>
<keyword evidence="3" id="KW-1185">Reference proteome</keyword>
<sequence>MSQLVEVSQLIYLFIIYLYKNYFSLVRLQLLLHQYHHLAYQQGLIIFYSDRYLFLSFIQNETQCVSIEESSIQRFLVRVEGELYRVCILQPLFLTCIFFFLLQNFLISSLFFS</sequence>
<name>W7XAL9_TETTS</name>
<organism evidence="2 3">
    <name type="scientific">Tetrahymena thermophila (strain SB210)</name>
    <dbReference type="NCBI Taxonomy" id="312017"/>
    <lineage>
        <taxon>Eukaryota</taxon>
        <taxon>Sar</taxon>
        <taxon>Alveolata</taxon>
        <taxon>Ciliophora</taxon>
        <taxon>Intramacronucleata</taxon>
        <taxon>Oligohymenophorea</taxon>
        <taxon>Hymenostomatida</taxon>
        <taxon>Tetrahymenina</taxon>
        <taxon>Tetrahymenidae</taxon>
        <taxon>Tetrahymena</taxon>
    </lineage>
</organism>
<keyword evidence="1" id="KW-1133">Transmembrane helix</keyword>
<feature type="transmembrane region" description="Helical" evidence="1">
    <location>
        <begin position="12"/>
        <end position="32"/>
    </location>
</feature>